<evidence type="ECO:0000256" key="1">
    <source>
        <dbReference type="SAM" id="SignalP"/>
    </source>
</evidence>
<proteinExistence type="predicted"/>
<evidence type="ECO:0000313" key="2">
    <source>
        <dbReference type="EMBL" id="OYD14507.1"/>
    </source>
</evidence>
<feature type="chain" id="PRO_5013257728" evidence="1">
    <location>
        <begin position="24"/>
        <end position="382"/>
    </location>
</feature>
<dbReference type="AlphaFoldDB" id="A0A235BS18"/>
<dbReference type="Proteomes" id="UP000215559">
    <property type="component" value="Unassembled WGS sequence"/>
</dbReference>
<dbReference type="PROSITE" id="PS51257">
    <property type="entry name" value="PROKAR_LIPOPROTEIN"/>
    <property type="match status" value="1"/>
</dbReference>
<dbReference type="EMBL" id="NOZP01000154">
    <property type="protein sequence ID" value="OYD14507.1"/>
    <property type="molecule type" value="Genomic_DNA"/>
</dbReference>
<dbReference type="SUPFAM" id="SSF48452">
    <property type="entry name" value="TPR-like"/>
    <property type="match status" value="1"/>
</dbReference>
<accession>A0A235BS18</accession>
<organism evidence="2 3">
    <name type="scientific">candidate division WOR-3 bacterium JGI_Cruoil_03_51_56</name>
    <dbReference type="NCBI Taxonomy" id="1973747"/>
    <lineage>
        <taxon>Bacteria</taxon>
        <taxon>Bacteria division WOR-3</taxon>
    </lineage>
</organism>
<sequence length="382" mass="43666">MLIRGCRLLLLCFLMLSCQPSKPVVRRPSYFSDLRYDKAAAKYKERMEKRYEARDNSYVLSVLDYAVVSLYDFDLENTKKAFTAAYKVDDGRILEAAKFYQWLQVDTRKVYKLTKREKELSHLYLGLAYLFDDNLEESLVEFKKLRQMDQEASSLPLVNFYMGLVYEKMGMYDDALIEYNRLKEMNSRLDAEALVSHIEELRTGTFQPDSGRIELIVQVDHQFASSTGRTVAIADDERIATLPSYVDKFEVKLTPAEAERKAAQDASAEAARYGTRCCGGLLGEYLWPGHGADMADFAGDVAFGQEDENEDVRFWGYAPVAVSVLRIQIPVTTREIRLVFYNRESGRIGSCRYPLSGSNARAYSARGTYFVIAGLAKEFYVY</sequence>
<comment type="caution">
    <text evidence="2">The sequence shown here is derived from an EMBL/GenBank/DDBJ whole genome shotgun (WGS) entry which is preliminary data.</text>
</comment>
<evidence type="ECO:0000313" key="3">
    <source>
        <dbReference type="Proteomes" id="UP000215559"/>
    </source>
</evidence>
<protein>
    <submittedName>
        <fullName evidence="2">Uncharacterized protein</fullName>
    </submittedName>
</protein>
<name>A0A235BS18_UNCW3</name>
<dbReference type="InterPro" id="IPR011990">
    <property type="entry name" value="TPR-like_helical_dom_sf"/>
</dbReference>
<dbReference type="Gene3D" id="1.25.40.10">
    <property type="entry name" value="Tetratricopeptide repeat domain"/>
    <property type="match status" value="1"/>
</dbReference>
<gene>
    <name evidence="2" type="ORF">CH330_08475</name>
</gene>
<reference evidence="2 3" key="1">
    <citation type="submission" date="2017-07" db="EMBL/GenBank/DDBJ databases">
        <title>Recovery of genomes from metagenomes via a dereplication, aggregation, and scoring strategy.</title>
        <authorList>
            <person name="Sieber C.M."/>
            <person name="Probst A.J."/>
            <person name="Sharrar A."/>
            <person name="Thomas B.C."/>
            <person name="Hess M."/>
            <person name="Tringe S.G."/>
            <person name="Banfield J.F."/>
        </authorList>
    </citation>
    <scope>NUCLEOTIDE SEQUENCE [LARGE SCALE GENOMIC DNA]</scope>
    <source>
        <strain evidence="2">JGI_Cruoil_03_51_56</strain>
    </source>
</reference>
<keyword evidence="1" id="KW-0732">Signal</keyword>
<feature type="signal peptide" evidence="1">
    <location>
        <begin position="1"/>
        <end position="23"/>
    </location>
</feature>